<dbReference type="PANTHER" id="PTHR37984:SF5">
    <property type="entry name" value="PROTEIN NYNRIN-LIKE"/>
    <property type="match status" value="1"/>
</dbReference>
<dbReference type="InterPro" id="IPR050951">
    <property type="entry name" value="Retrovirus_Pol_polyprotein"/>
</dbReference>
<evidence type="ECO:0000313" key="3">
    <source>
        <dbReference type="EMBL" id="KAG8172547.1"/>
    </source>
</evidence>
<dbReference type="GO" id="GO:0003676">
    <property type="term" value="F:nucleic acid binding"/>
    <property type="evidence" value="ECO:0007669"/>
    <property type="project" value="InterPro"/>
</dbReference>
<feature type="domain" description="Reverse transcriptase" evidence="1">
    <location>
        <begin position="1"/>
        <end position="65"/>
    </location>
</feature>
<comment type="caution">
    <text evidence="3">The sequence shown here is derived from an EMBL/GenBank/DDBJ whole genome shotgun (WGS) entry which is preliminary data.</text>
</comment>
<dbReference type="InterPro" id="IPR043128">
    <property type="entry name" value="Rev_trsase/Diguanyl_cyclase"/>
</dbReference>
<dbReference type="PANTHER" id="PTHR37984">
    <property type="entry name" value="PROTEIN CBG26694"/>
    <property type="match status" value="1"/>
</dbReference>
<dbReference type="SUPFAM" id="SSF56672">
    <property type="entry name" value="DNA/RNA polymerases"/>
    <property type="match status" value="1"/>
</dbReference>
<dbReference type="InterPro" id="IPR000477">
    <property type="entry name" value="RT_dom"/>
</dbReference>
<feature type="domain" description="Integrase catalytic" evidence="2">
    <location>
        <begin position="88"/>
        <end position="167"/>
    </location>
</feature>
<dbReference type="SUPFAM" id="SSF53098">
    <property type="entry name" value="Ribonuclease H-like"/>
    <property type="match status" value="1"/>
</dbReference>
<gene>
    <name evidence="3" type="ORF">JTE90_023767</name>
</gene>
<dbReference type="Gene3D" id="3.30.70.270">
    <property type="match status" value="1"/>
</dbReference>
<keyword evidence="4" id="KW-1185">Reference proteome</keyword>
<protein>
    <recommendedName>
        <fullName evidence="5">Integrase catalytic domain-containing protein</fullName>
    </recommendedName>
</protein>
<dbReference type="GO" id="GO:0071897">
    <property type="term" value="P:DNA biosynthetic process"/>
    <property type="evidence" value="ECO:0007669"/>
    <property type="project" value="UniProtKB-ARBA"/>
</dbReference>
<dbReference type="Gene3D" id="3.30.420.10">
    <property type="entry name" value="Ribonuclease H-like superfamily/Ribonuclease H"/>
    <property type="match status" value="1"/>
</dbReference>
<dbReference type="AlphaFoldDB" id="A0AAV6TL63"/>
<reference evidence="3 4" key="1">
    <citation type="journal article" date="2022" name="Nat. Ecol. Evol.">
        <title>A masculinizing supergene underlies an exaggerated male reproductive morph in a spider.</title>
        <authorList>
            <person name="Hendrickx F."/>
            <person name="De Corte Z."/>
            <person name="Sonet G."/>
            <person name="Van Belleghem S.M."/>
            <person name="Kostlbacher S."/>
            <person name="Vangestel C."/>
        </authorList>
    </citation>
    <scope>NUCLEOTIDE SEQUENCE [LARGE SCALE GENOMIC DNA]</scope>
    <source>
        <strain evidence="3">W744_W776</strain>
    </source>
</reference>
<dbReference type="InterPro" id="IPR001584">
    <property type="entry name" value="Integrase_cat-core"/>
</dbReference>
<dbReference type="InterPro" id="IPR043502">
    <property type="entry name" value="DNA/RNA_pol_sf"/>
</dbReference>
<dbReference type="GO" id="GO:0042575">
    <property type="term" value="C:DNA polymerase complex"/>
    <property type="evidence" value="ECO:0007669"/>
    <property type="project" value="UniProtKB-ARBA"/>
</dbReference>
<accession>A0AAV6TL63</accession>
<dbReference type="EMBL" id="JAFNEN010002596">
    <property type="protein sequence ID" value="KAG8172547.1"/>
    <property type="molecule type" value="Genomic_DNA"/>
</dbReference>
<evidence type="ECO:0008006" key="5">
    <source>
        <dbReference type="Google" id="ProtNLM"/>
    </source>
</evidence>
<dbReference type="InterPro" id="IPR036397">
    <property type="entry name" value="RNaseH_sf"/>
</dbReference>
<dbReference type="InterPro" id="IPR012337">
    <property type="entry name" value="RNaseH-like_sf"/>
</dbReference>
<dbReference type="GO" id="GO:0015074">
    <property type="term" value="P:DNA integration"/>
    <property type="evidence" value="ECO:0007669"/>
    <property type="project" value="InterPro"/>
</dbReference>
<dbReference type="Pfam" id="PF00078">
    <property type="entry name" value="RVT_1"/>
    <property type="match status" value="1"/>
</dbReference>
<sequence length="167" mass="19006">MSELLKDFDNVECSMDDILIFANSKVELNEVVDKVMKRLYLAGLKLNKEKCVLSAEKVKFLGHIWDKNGVSPDPEKKLQHPTTRDCIEVLKRWFSVHGVPEVFESDNGSQYASKMFNEFLESWGIQKSLSSPYHPQSNGLAERAVEASKVLLKRCQKDNSDQGQISK</sequence>
<organism evidence="3 4">
    <name type="scientific">Oedothorax gibbosus</name>
    <dbReference type="NCBI Taxonomy" id="931172"/>
    <lineage>
        <taxon>Eukaryota</taxon>
        <taxon>Metazoa</taxon>
        <taxon>Ecdysozoa</taxon>
        <taxon>Arthropoda</taxon>
        <taxon>Chelicerata</taxon>
        <taxon>Arachnida</taxon>
        <taxon>Araneae</taxon>
        <taxon>Araneomorphae</taxon>
        <taxon>Entelegynae</taxon>
        <taxon>Araneoidea</taxon>
        <taxon>Linyphiidae</taxon>
        <taxon>Erigoninae</taxon>
        <taxon>Oedothorax</taxon>
    </lineage>
</organism>
<name>A0AAV6TL63_9ARAC</name>
<dbReference type="Pfam" id="PF00665">
    <property type="entry name" value="rve"/>
    <property type="match status" value="1"/>
</dbReference>
<proteinExistence type="predicted"/>
<evidence type="ECO:0000259" key="1">
    <source>
        <dbReference type="PROSITE" id="PS50878"/>
    </source>
</evidence>
<evidence type="ECO:0000313" key="4">
    <source>
        <dbReference type="Proteomes" id="UP000827092"/>
    </source>
</evidence>
<dbReference type="PROSITE" id="PS50878">
    <property type="entry name" value="RT_POL"/>
    <property type="match status" value="1"/>
</dbReference>
<dbReference type="Proteomes" id="UP000827092">
    <property type="component" value="Unassembled WGS sequence"/>
</dbReference>
<evidence type="ECO:0000259" key="2">
    <source>
        <dbReference type="PROSITE" id="PS50994"/>
    </source>
</evidence>
<dbReference type="PROSITE" id="PS50994">
    <property type="entry name" value="INTEGRASE"/>
    <property type="match status" value="1"/>
</dbReference>